<gene>
    <name evidence="1" type="ORF">SORDD15_01181</name>
</gene>
<evidence type="ECO:0000313" key="2">
    <source>
        <dbReference type="Proteomes" id="UP000070678"/>
    </source>
</evidence>
<evidence type="ECO:0000313" key="1">
    <source>
        <dbReference type="EMBL" id="KXT80649.1"/>
    </source>
</evidence>
<reference evidence="1 2" key="1">
    <citation type="submission" date="2016-01" db="EMBL/GenBank/DDBJ databases">
        <title>Highly variable Streptococcus oralis are common among viridans streptococci isolated from primates.</title>
        <authorList>
            <person name="Denapaite D."/>
            <person name="Rieger M."/>
            <person name="Koendgen S."/>
            <person name="Brueckner R."/>
            <person name="Ochigava I."/>
            <person name="Kappeler P."/>
            <person name="Maetz-Rensing K."/>
            <person name="Leendertz F."/>
            <person name="Hakenbeck R."/>
        </authorList>
    </citation>
    <scope>NUCLEOTIDE SEQUENCE [LARGE SCALE GENOMIC DNA]</scope>
    <source>
        <strain evidence="1 2">DD15</strain>
    </source>
</reference>
<dbReference type="PATRIC" id="fig|1303.78.peg.1249"/>
<protein>
    <submittedName>
        <fullName evidence="1">Uncharacterized protein</fullName>
    </submittedName>
</protein>
<sequence>MLADKEVFFNVENILREQGILDKFEEENGEITGRMMITMMEIPPELGINKVSDNMCAFCASFDFYDMMIGIAFDVDTVELIPQMWFTPQTDDAVEPSSEWIEFFVKTLCENISKEGFGVPMYSFLNDHSDLTIIPTQS</sequence>
<organism evidence="1 2">
    <name type="scientific">Streptococcus oralis</name>
    <dbReference type="NCBI Taxonomy" id="1303"/>
    <lineage>
        <taxon>Bacteria</taxon>
        <taxon>Bacillati</taxon>
        <taxon>Bacillota</taxon>
        <taxon>Bacilli</taxon>
        <taxon>Lactobacillales</taxon>
        <taxon>Streptococcaceae</taxon>
        <taxon>Streptococcus</taxon>
    </lineage>
</organism>
<name>A0A139NXA6_STROR</name>
<proteinExistence type="predicted"/>
<comment type="caution">
    <text evidence="1">The sequence shown here is derived from an EMBL/GenBank/DDBJ whole genome shotgun (WGS) entry which is preliminary data.</text>
</comment>
<dbReference type="EMBL" id="LQNX01000062">
    <property type="protein sequence ID" value="KXT80649.1"/>
    <property type="molecule type" value="Genomic_DNA"/>
</dbReference>
<dbReference type="RefSeq" id="WP_061415480.1">
    <property type="nucleotide sequence ID" value="NZ_KQ969521.1"/>
</dbReference>
<accession>A0A139NXA6</accession>
<dbReference type="AlphaFoldDB" id="A0A139NXA6"/>
<dbReference type="Proteomes" id="UP000070678">
    <property type="component" value="Unassembled WGS sequence"/>
</dbReference>
<dbReference type="OrthoDB" id="1823184at2"/>